<feature type="transmembrane region" description="Helical" evidence="3">
    <location>
        <begin position="168"/>
        <end position="185"/>
    </location>
</feature>
<organism evidence="5 6">
    <name type="scientific">Mycena indigotica</name>
    <dbReference type="NCBI Taxonomy" id="2126181"/>
    <lineage>
        <taxon>Eukaryota</taxon>
        <taxon>Fungi</taxon>
        <taxon>Dikarya</taxon>
        <taxon>Basidiomycota</taxon>
        <taxon>Agaricomycotina</taxon>
        <taxon>Agaricomycetes</taxon>
        <taxon>Agaricomycetidae</taxon>
        <taxon>Agaricales</taxon>
        <taxon>Marasmiineae</taxon>
        <taxon>Mycenaceae</taxon>
        <taxon>Mycena</taxon>
    </lineage>
</organism>
<dbReference type="OrthoDB" id="6499973at2759"/>
<dbReference type="PROSITE" id="PS50850">
    <property type="entry name" value="MFS"/>
    <property type="match status" value="1"/>
</dbReference>
<dbReference type="Proteomes" id="UP000636479">
    <property type="component" value="Unassembled WGS sequence"/>
</dbReference>
<reference evidence="5" key="1">
    <citation type="submission" date="2020-05" db="EMBL/GenBank/DDBJ databases">
        <title>Mycena genomes resolve the evolution of fungal bioluminescence.</title>
        <authorList>
            <person name="Tsai I.J."/>
        </authorList>
    </citation>
    <scope>NUCLEOTIDE SEQUENCE</scope>
    <source>
        <strain evidence="5">171206Taipei</strain>
    </source>
</reference>
<gene>
    <name evidence="5" type="ORF">MIND_01279500</name>
</gene>
<dbReference type="InterPro" id="IPR036259">
    <property type="entry name" value="MFS_trans_sf"/>
</dbReference>
<evidence type="ECO:0000256" key="1">
    <source>
        <dbReference type="ARBA" id="ARBA00004141"/>
    </source>
</evidence>
<feature type="transmembrane region" description="Helical" evidence="3">
    <location>
        <begin position="356"/>
        <end position="374"/>
    </location>
</feature>
<comment type="caution">
    <text evidence="5">The sequence shown here is derived from an EMBL/GenBank/DDBJ whole genome shotgun (WGS) entry which is preliminary data.</text>
</comment>
<dbReference type="GO" id="GO:0022857">
    <property type="term" value="F:transmembrane transporter activity"/>
    <property type="evidence" value="ECO:0007669"/>
    <property type="project" value="InterPro"/>
</dbReference>
<keyword evidence="3" id="KW-0472">Membrane</keyword>
<dbReference type="GeneID" id="59351782"/>
<dbReference type="RefSeq" id="XP_037214472.1">
    <property type="nucleotide sequence ID" value="XM_037369266.1"/>
</dbReference>
<keyword evidence="3" id="KW-1133">Transmembrane helix</keyword>
<feature type="transmembrane region" description="Helical" evidence="3">
    <location>
        <begin position="191"/>
        <end position="215"/>
    </location>
</feature>
<feature type="transmembrane region" description="Helical" evidence="3">
    <location>
        <begin position="97"/>
        <end position="117"/>
    </location>
</feature>
<evidence type="ECO:0000313" key="6">
    <source>
        <dbReference type="Proteomes" id="UP000636479"/>
    </source>
</evidence>
<evidence type="ECO:0000256" key="2">
    <source>
        <dbReference type="ARBA" id="ARBA00006727"/>
    </source>
</evidence>
<protein>
    <submittedName>
        <fullName evidence="5">MFS general substrate transporter</fullName>
    </submittedName>
</protein>
<dbReference type="InterPro" id="IPR050327">
    <property type="entry name" value="Proton-linked_MCT"/>
</dbReference>
<feature type="transmembrane region" description="Helical" evidence="3">
    <location>
        <begin position="322"/>
        <end position="344"/>
    </location>
</feature>
<name>A0A8H6S125_9AGAR</name>
<feature type="transmembrane region" description="Helical" evidence="3">
    <location>
        <begin position="381"/>
        <end position="405"/>
    </location>
</feature>
<feature type="transmembrane region" description="Helical" evidence="3">
    <location>
        <begin position="267"/>
        <end position="285"/>
    </location>
</feature>
<keyword evidence="6" id="KW-1185">Reference proteome</keyword>
<comment type="subcellular location">
    <subcellularLocation>
        <location evidence="1">Membrane</location>
        <topology evidence="1">Multi-pass membrane protein</topology>
    </subcellularLocation>
</comment>
<evidence type="ECO:0000256" key="3">
    <source>
        <dbReference type="SAM" id="Phobius"/>
    </source>
</evidence>
<dbReference type="AlphaFoldDB" id="A0A8H6S125"/>
<feature type="transmembrane region" description="Helical" evidence="3">
    <location>
        <begin position="480"/>
        <end position="500"/>
    </location>
</feature>
<sequence length="508" mass="55052">MSFFDAGSVGIRVISSFRRRRDKGFSHVRGYLTLKLARRRISLTLHPNSMEHHERPTLEGKRSDSEVEKVVVKTSTETTAGGGGGVEIEYPEGGITAWLTVLGAFMINFCGFGYTTAFGVYQDFYVRDYLSNSSPSAISWIGSVNALLGVAFSLISGPLYDRGYVRPVIYLGCFIQALSLFMLSFCQPQQLYQVLLTQGIGLGIGLGITYVPSVAVVSHYFHRRRSLVMALTQAGTPLGGLVHPILLNNLLPHPGSKHRLSFAGATRVSAALGSLFLLMGCLLVRPRPGIIAPVRPTAPTHKTSMSATLWRSLKSAARDRPYVIATIAMFSYIIAFWYPIFFLQLDATTHGMNETFAFYVLVIMNSTGLVGRLTAGFLAEYFGVTLVITVSTAAGTLLIFSMLLLKTVASVVVLAAIQGVFIGVYAGLLPSLLASLTDDFTEVGLRMGISFTVEGIGGLIGPPLCGALLTSHFVWWRPTLFSAIMGLVGCLLFTVATVLVRRKRAHVG</sequence>
<dbReference type="EMBL" id="JACAZF010000013">
    <property type="protein sequence ID" value="KAF7291350.1"/>
    <property type="molecule type" value="Genomic_DNA"/>
</dbReference>
<evidence type="ECO:0000259" key="4">
    <source>
        <dbReference type="PROSITE" id="PS50850"/>
    </source>
</evidence>
<feature type="transmembrane region" description="Helical" evidence="3">
    <location>
        <begin position="448"/>
        <end position="474"/>
    </location>
</feature>
<comment type="similarity">
    <text evidence="2">Belongs to the major facilitator superfamily. Monocarboxylate porter (TC 2.A.1.13) family.</text>
</comment>
<dbReference type="SUPFAM" id="SSF103473">
    <property type="entry name" value="MFS general substrate transporter"/>
    <property type="match status" value="1"/>
</dbReference>
<dbReference type="PANTHER" id="PTHR11360">
    <property type="entry name" value="MONOCARBOXYLATE TRANSPORTER"/>
    <property type="match status" value="1"/>
</dbReference>
<keyword evidence="3" id="KW-0812">Transmembrane</keyword>
<evidence type="ECO:0000313" key="5">
    <source>
        <dbReference type="EMBL" id="KAF7291350.1"/>
    </source>
</evidence>
<accession>A0A8H6S125</accession>
<dbReference type="InterPro" id="IPR011701">
    <property type="entry name" value="MFS"/>
</dbReference>
<dbReference type="Pfam" id="PF07690">
    <property type="entry name" value="MFS_1"/>
    <property type="match status" value="1"/>
</dbReference>
<feature type="transmembrane region" description="Helical" evidence="3">
    <location>
        <begin position="137"/>
        <end position="156"/>
    </location>
</feature>
<dbReference type="Gene3D" id="1.20.1250.20">
    <property type="entry name" value="MFS general substrate transporter like domains"/>
    <property type="match status" value="2"/>
</dbReference>
<feature type="transmembrane region" description="Helical" evidence="3">
    <location>
        <begin position="227"/>
        <end position="247"/>
    </location>
</feature>
<dbReference type="PANTHER" id="PTHR11360:SF234">
    <property type="entry name" value="MFS-TYPE TRANSPORTER DBAD-RELATED"/>
    <property type="match status" value="1"/>
</dbReference>
<dbReference type="GO" id="GO:0016020">
    <property type="term" value="C:membrane"/>
    <property type="evidence" value="ECO:0007669"/>
    <property type="project" value="UniProtKB-SubCell"/>
</dbReference>
<feature type="domain" description="Major facilitator superfamily (MFS) profile" evidence="4">
    <location>
        <begin position="96"/>
        <end position="504"/>
    </location>
</feature>
<proteinExistence type="inferred from homology"/>
<dbReference type="InterPro" id="IPR020846">
    <property type="entry name" value="MFS_dom"/>
</dbReference>
<feature type="transmembrane region" description="Helical" evidence="3">
    <location>
        <begin position="411"/>
        <end position="436"/>
    </location>
</feature>